<organism evidence="12 13">
    <name type="scientific">Jaapia argillacea MUCL 33604</name>
    <dbReference type="NCBI Taxonomy" id="933084"/>
    <lineage>
        <taxon>Eukaryota</taxon>
        <taxon>Fungi</taxon>
        <taxon>Dikarya</taxon>
        <taxon>Basidiomycota</taxon>
        <taxon>Agaricomycotina</taxon>
        <taxon>Agaricomycetes</taxon>
        <taxon>Agaricomycetidae</taxon>
        <taxon>Jaapiales</taxon>
        <taxon>Jaapiaceae</taxon>
        <taxon>Jaapia</taxon>
    </lineage>
</organism>
<feature type="transmembrane region" description="Helical" evidence="10">
    <location>
        <begin position="506"/>
        <end position="527"/>
    </location>
</feature>
<accession>A0A067Q1S6</accession>
<feature type="region of interest" description="Disordered" evidence="9">
    <location>
        <begin position="769"/>
        <end position="800"/>
    </location>
</feature>
<dbReference type="InterPro" id="IPR003593">
    <property type="entry name" value="AAA+_ATPase"/>
</dbReference>
<comment type="subcellular location">
    <subcellularLocation>
        <location evidence="1">Membrane</location>
        <topology evidence="1">Multi-pass membrane protein</topology>
    </subcellularLocation>
</comment>
<evidence type="ECO:0000256" key="8">
    <source>
        <dbReference type="ARBA" id="ARBA00023136"/>
    </source>
</evidence>
<dbReference type="GO" id="GO:0016020">
    <property type="term" value="C:membrane"/>
    <property type="evidence" value="ECO:0007669"/>
    <property type="project" value="UniProtKB-SubCell"/>
</dbReference>
<feature type="domain" description="ABC transporter" evidence="11">
    <location>
        <begin position="808"/>
        <end position="1045"/>
    </location>
</feature>
<feature type="transmembrane region" description="Helical" evidence="10">
    <location>
        <begin position="548"/>
        <end position="574"/>
    </location>
</feature>
<dbReference type="GO" id="GO:0140359">
    <property type="term" value="F:ABC-type transporter activity"/>
    <property type="evidence" value="ECO:0007669"/>
    <property type="project" value="InterPro"/>
</dbReference>
<comment type="similarity">
    <text evidence="2">Belongs to the ABC transporter superfamily. ABCG family. PDR (TC 3.A.1.205) subfamily.</text>
</comment>
<evidence type="ECO:0000256" key="10">
    <source>
        <dbReference type="SAM" id="Phobius"/>
    </source>
</evidence>
<evidence type="ECO:0000256" key="5">
    <source>
        <dbReference type="ARBA" id="ARBA00022741"/>
    </source>
</evidence>
<dbReference type="InterPro" id="IPR029481">
    <property type="entry name" value="ABC_trans_N"/>
</dbReference>
<dbReference type="GO" id="GO:0016887">
    <property type="term" value="F:ATP hydrolysis activity"/>
    <property type="evidence" value="ECO:0007669"/>
    <property type="project" value="InterPro"/>
</dbReference>
<dbReference type="InterPro" id="IPR034003">
    <property type="entry name" value="ABCG_PDR_2"/>
</dbReference>
<dbReference type="InterPro" id="IPR003439">
    <property type="entry name" value="ABC_transporter-like_ATP-bd"/>
</dbReference>
<feature type="transmembrane region" description="Helical" evidence="10">
    <location>
        <begin position="1402"/>
        <end position="1423"/>
    </location>
</feature>
<evidence type="ECO:0000256" key="2">
    <source>
        <dbReference type="ARBA" id="ARBA00006012"/>
    </source>
</evidence>
<dbReference type="Gene3D" id="3.40.50.300">
    <property type="entry name" value="P-loop containing nucleotide triphosphate hydrolases"/>
    <property type="match status" value="2"/>
</dbReference>
<evidence type="ECO:0000256" key="6">
    <source>
        <dbReference type="ARBA" id="ARBA00022840"/>
    </source>
</evidence>
<feature type="transmembrane region" description="Helical" evidence="10">
    <location>
        <begin position="1170"/>
        <end position="1188"/>
    </location>
</feature>
<dbReference type="Pfam" id="PF14510">
    <property type="entry name" value="ABC_trans_N"/>
    <property type="match status" value="1"/>
</dbReference>
<dbReference type="PROSITE" id="PS00211">
    <property type="entry name" value="ABC_TRANSPORTER_1"/>
    <property type="match status" value="1"/>
</dbReference>
<evidence type="ECO:0000256" key="3">
    <source>
        <dbReference type="ARBA" id="ARBA00022448"/>
    </source>
</evidence>
<keyword evidence="8 10" id="KW-0472">Membrane</keyword>
<dbReference type="InterPro" id="IPR043926">
    <property type="entry name" value="ABCG_dom"/>
</dbReference>
<evidence type="ECO:0000256" key="9">
    <source>
        <dbReference type="SAM" id="MobiDB-lite"/>
    </source>
</evidence>
<proteinExistence type="inferred from homology"/>
<dbReference type="SMART" id="SM00382">
    <property type="entry name" value="AAA"/>
    <property type="match status" value="2"/>
</dbReference>
<dbReference type="InterPro" id="IPR027417">
    <property type="entry name" value="P-loop_NTPase"/>
</dbReference>
<evidence type="ECO:0000256" key="7">
    <source>
        <dbReference type="ARBA" id="ARBA00022989"/>
    </source>
</evidence>
<feature type="transmembrane region" description="Helical" evidence="10">
    <location>
        <begin position="1139"/>
        <end position="1158"/>
    </location>
</feature>
<dbReference type="SUPFAM" id="SSF52540">
    <property type="entry name" value="P-loop containing nucleoside triphosphate hydrolases"/>
    <property type="match status" value="2"/>
</dbReference>
<dbReference type="Pfam" id="PF00005">
    <property type="entry name" value="ABC_tran"/>
    <property type="match status" value="2"/>
</dbReference>
<dbReference type="HOGENOM" id="CLU_000604_35_0_1"/>
<feature type="transmembrane region" description="Helical" evidence="10">
    <location>
        <begin position="1281"/>
        <end position="1301"/>
    </location>
</feature>
<evidence type="ECO:0000256" key="1">
    <source>
        <dbReference type="ARBA" id="ARBA00004141"/>
    </source>
</evidence>
<keyword evidence="13" id="KW-1185">Reference proteome</keyword>
<keyword evidence="7 10" id="KW-1133">Transmembrane helix</keyword>
<keyword evidence="3" id="KW-0813">Transport</keyword>
<sequence length="1448" mass="160975">MASESERSPSRPHVQIDHFDPSGVHELHRTLTRLSHEASTHDKHAEGDQNVDVEEGPFDVEQFLRTVFSKGEGSDSKPRELGVMFTDLQVTGLGATATYQPTVGSILNPLRRIEAIQKGRHPPIRTILTGFEGVVRPGEMLLVLGHPGAGCTTFLKTLSNHHSSYHSITGSLHYDSLSPSLIQSHYRGDLSYIPEDDIHFPSLTVEQTIKFACQTRAPRMGGGKKAREEYVSGVTEALLTIFGLRHARATLIGDAMMKGVSGGEKKRVSIAEALATRSLLNAWDNSTRGLDSSTALEFVRALRIATDISNLTTILSAYQAGESLYALFDKVCAIYEGKLAYFGPADRAREYFVGMGYEPAYRQTTADFLVAVTDPQGRTIRPSLPHPPPRTSTEFAKHFTSSPLGALNRSDISSYQSEFVGKEQRVEAFKTSAQAERGEMARKKSPYVISVWMQVGAVMRRRVQILKGSRQVQVVKTMVSIIQAVIMGTLFFQVQDNTAAYFSRGGVLFFSLLFSALTTMAEIPALFAQRPIVTRHQKSAMYHPFIEALAMTLVDVPITFLTLIVFAVVLYFLVGLRKTAAQFFTFYLFIVGMALTMKSWFRTLAAAFRDPAPAMAVGGLNILAFALYAGYIIPKPTMIGALRWITWINPFRYAYEALITNEFHTLNGTCSQLVPQGPAYQGVSLANQVCTVVGSVPGQRTVNGDRYVELSFGYYFSDVWRNFGILLVFGIGMTFLLLAFTEFKSGLAVHTNVTLFKRGAKSKVLLKDGDEEKVEESGSSSDSSRRGPLPPRLKTEGEQGSVDTFSWQHVDYVVPVSGGEVRKLLDDVTGYVAPGKLTALMGESGAGKTTLLNVLAQRTGNVGVVRGDQFVNGQPLPVDFQAQTGYCQQMDTHVATATVREALLFSAKLRQPPAVPLAEKEAYVEQCLEMCGLEDFADAIVGTLNVENRKRTTIGVELAAKPKLLLFLDEPTSGLDSQSAWAIMNFLQSLAMSGQAILCTIHQPSAELFHVFDRLLLLRKGGQTVYFGDIGHNSAKLINYFESNGSRHCSENENPAEFILDVIGAGATANVKTDWHQIWQKSKESQDLAQELETMHDEGRRRPPVKATFHSEFSTSWFYQVIQLVRRDLHAHWRNPTYLMAKFMLNIAAGLFIGFTFFKSKDTLQGTQNKLFAAFMATIIGVPLANQLQVPFLQMRAVYEIRERPSRMYSWTALLTSQLLVSIPFSILGSNLFFFCWYWTVGFPTARAGFTYLMITIIFPSYYTTIGQAVASIAASQEIAAVLFVFLFSFVLPFCGVLQPFREMRWWKWMYHVSPYTYHLEAIIGQAVGKTEVNCRSVEYVTVSPPSGLSCAKYMQPYISMAGGYLANPDTTSNCQFCSTRTSDQFLAASFNIYYHHHWRNAGVMFVYIAFNIAAIFFLTYVFRIRTGSLVGSLRSRIGRSQREKPTV</sequence>
<feature type="transmembrane region" description="Helical" evidence="10">
    <location>
        <begin position="719"/>
        <end position="740"/>
    </location>
</feature>
<dbReference type="EMBL" id="KL197721">
    <property type="protein sequence ID" value="KDQ56556.1"/>
    <property type="molecule type" value="Genomic_DNA"/>
</dbReference>
<evidence type="ECO:0000259" key="11">
    <source>
        <dbReference type="PROSITE" id="PS50893"/>
    </source>
</evidence>
<dbReference type="PANTHER" id="PTHR19241">
    <property type="entry name" value="ATP-BINDING CASSETTE TRANSPORTER"/>
    <property type="match status" value="1"/>
</dbReference>
<dbReference type="CDD" id="cd03233">
    <property type="entry name" value="ABCG_PDR_domain1"/>
    <property type="match status" value="1"/>
</dbReference>
<keyword evidence="6" id="KW-0067">ATP-binding</keyword>
<dbReference type="FunFam" id="3.40.50.300:FF:000054">
    <property type="entry name" value="ABC multidrug transporter atrF"/>
    <property type="match status" value="1"/>
</dbReference>
<feature type="domain" description="ABC transporter" evidence="11">
    <location>
        <begin position="111"/>
        <end position="361"/>
    </location>
</feature>
<dbReference type="InterPro" id="IPR017871">
    <property type="entry name" value="ABC_transporter-like_CS"/>
</dbReference>
<dbReference type="InterPro" id="IPR034001">
    <property type="entry name" value="ABCG_PDR_1"/>
</dbReference>
<name>A0A067Q1S6_9AGAM</name>
<dbReference type="PROSITE" id="PS50893">
    <property type="entry name" value="ABC_TRANSPORTER_2"/>
    <property type="match status" value="2"/>
</dbReference>
<evidence type="ECO:0000313" key="13">
    <source>
        <dbReference type="Proteomes" id="UP000027265"/>
    </source>
</evidence>
<feature type="transmembrane region" description="Helical" evidence="10">
    <location>
        <begin position="580"/>
        <end position="601"/>
    </location>
</feature>
<dbReference type="FunCoup" id="A0A067Q1S6">
    <property type="interactions" value="100"/>
</dbReference>
<keyword evidence="4 10" id="KW-0812">Transmembrane</keyword>
<dbReference type="GO" id="GO:0005524">
    <property type="term" value="F:ATP binding"/>
    <property type="evidence" value="ECO:0007669"/>
    <property type="project" value="UniProtKB-KW"/>
</dbReference>
<feature type="transmembrane region" description="Helical" evidence="10">
    <location>
        <begin position="613"/>
        <end position="633"/>
    </location>
</feature>
<protein>
    <recommendedName>
        <fullName evidence="11">ABC transporter domain-containing protein</fullName>
    </recommendedName>
</protein>
<dbReference type="Pfam" id="PF01061">
    <property type="entry name" value="ABC2_membrane"/>
    <property type="match status" value="2"/>
</dbReference>
<evidence type="ECO:0000313" key="12">
    <source>
        <dbReference type="EMBL" id="KDQ56556.1"/>
    </source>
</evidence>
<keyword evidence="5" id="KW-0547">Nucleotide-binding</keyword>
<evidence type="ECO:0000256" key="4">
    <source>
        <dbReference type="ARBA" id="ARBA00022692"/>
    </source>
</evidence>
<feature type="transmembrane region" description="Helical" evidence="10">
    <location>
        <begin position="1209"/>
        <end position="1240"/>
    </location>
</feature>
<gene>
    <name evidence="12" type="ORF">JAAARDRAFT_179141</name>
</gene>
<reference evidence="13" key="1">
    <citation type="journal article" date="2014" name="Proc. Natl. Acad. Sci. U.S.A.">
        <title>Extensive sampling of basidiomycete genomes demonstrates inadequacy of the white-rot/brown-rot paradigm for wood decay fungi.</title>
        <authorList>
            <person name="Riley R."/>
            <person name="Salamov A.A."/>
            <person name="Brown D.W."/>
            <person name="Nagy L.G."/>
            <person name="Floudas D."/>
            <person name="Held B.W."/>
            <person name="Levasseur A."/>
            <person name="Lombard V."/>
            <person name="Morin E."/>
            <person name="Otillar R."/>
            <person name="Lindquist E.A."/>
            <person name="Sun H."/>
            <person name="LaButti K.M."/>
            <person name="Schmutz J."/>
            <person name="Jabbour D."/>
            <person name="Luo H."/>
            <person name="Baker S.E."/>
            <person name="Pisabarro A.G."/>
            <person name="Walton J.D."/>
            <person name="Blanchette R.A."/>
            <person name="Henrissat B."/>
            <person name="Martin F."/>
            <person name="Cullen D."/>
            <person name="Hibbett D.S."/>
            <person name="Grigoriev I.V."/>
        </authorList>
    </citation>
    <scope>NUCLEOTIDE SEQUENCE [LARGE SCALE GENOMIC DNA]</scope>
    <source>
        <strain evidence="13">MUCL 33604</strain>
    </source>
</reference>
<dbReference type="InterPro" id="IPR013525">
    <property type="entry name" value="ABC2_TM"/>
</dbReference>
<feature type="transmembrane region" description="Helical" evidence="10">
    <location>
        <begin position="474"/>
        <end position="494"/>
    </location>
</feature>
<dbReference type="Proteomes" id="UP000027265">
    <property type="component" value="Unassembled WGS sequence"/>
</dbReference>
<dbReference type="Pfam" id="PF06422">
    <property type="entry name" value="PDR_CDR"/>
    <property type="match status" value="2"/>
</dbReference>
<dbReference type="OrthoDB" id="245989at2759"/>
<dbReference type="InterPro" id="IPR010929">
    <property type="entry name" value="PDR_CDR_ABC"/>
</dbReference>
<dbReference type="Pfam" id="PF19055">
    <property type="entry name" value="ABC2_membrane_7"/>
    <property type="match status" value="1"/>
</dbReference>
<dbReference type="STRING" id="933084.A0A067Q1S6"/>
<dbReference type="InParanoid" id="A0A067Q1S6"/>
<feature type="region of interest" description="Disordered" evidence="9">
    <location>
        <begin position="1"/>
        <end position="25"/>
    </location>
</feature>
<dbReference type="CDD" id="cd03232">
    <property type="entry name" value="ABCG_PDR_domain2"/>
    <property type="match status" value="1"/>
</dbReference>